<keyword evidence="5" id="KW-0812">Transmembrane</keyword>
<dbReference type="PRINTS" id="PR00463">
    <property type="entry name" value="EP450I"/>
</dbReference>
<dbReference type="PANTHER" id="PTHR47953">
    <property type="entry name" value="OS08G0105600 PROTEIN"/>
    <property type="match status" value="1"/>
</dbReference>
<comment type="subcellular location">
    <subcellularLocation>
        <location evidence="2">Membrane</location>
        <topology evidence="2">Single-pass membrane protein</topology>
    </subcellularLocation>
</comment>
<name>A0AAV0LLE0_9ROSI</name>
<feature type="binding site" description="axial binding residue" evidence="12">
    <location>
        <position position="93"/>
    </location>
    <ligand>
        <name>heme</name>
        <dbReference type="ChEBI" id="CHEBI:30413"/>
    </ligand>
    <ligandPart>
        <name>Fe</name>
        <dbReference type="ChEBI" id="CHEBI:18248"/>
    </ligandPart>
</feature>
<evidence type="ECO:0000256" key="1">
    <source>
        <dbReference type="ARBA" id="ARBA00001971"/>
    </source>
</evidence>
<evidence type="ECO:0000256" key="3">
    <source>
        <dbReference type="ARBA" id="ARBA00010617"/>
    </source>
</evidence>
<evidence type="ECO:0000313" key="14">
    <source>
        <dbReference type="EMBL" id="CAI0434584.1"/>
    </source>
</evidence>
<evidence type="ECO:0000256" key="8">
    <source>
        <dbReference type="ARBA" id="ARBA00023002"/>
    </source>
</evidence>
<evidence type="ECO:0000256" key="5">
    <source>
        <dbReference type="ARBA" id="ARBA00022692"/>
    </source>
</evidence>
<evidence type="ECO:0000256" key="11">
    <source>
        <dbReference type="ARBA" id="ARBA00023136"/>
    </source>
</evidence>
<evidence type="ECO:0000256" key="7">
    <source>
        <dbReference type="ARBA" id="ARBA00022989"/>
    </source>
</evidence>
<comment type="cofactor">
    <cofactor evidence="1 12">
        <name>heme</name>
        <dbReference type="ChEBI" id="CHEBI:30413"/>
    </cofactor>
</comment>
<dbReference type="GO" id="GO:0016020">
    <property type="term" value="C:membrane"/>
    <property type="evidence" value="ECO:0007669"/>
    <property type="project" value="UniProtKB-SubCell"/>
</dbReference>
<evidence type="ECO:0000256" key="6">
    <source>
        <dbReference type="ARBA" id="ARBA00022723"/>
    </source>
</evidence>
<accession>A0AAV0LLE0</accession>
<reference evidence="14" key="1">
    <citation type="submission" date="2022-08" db="EMBL/GenBank/DDBJ databases">
        <authorList>
            <person name="Gutierrez-Valencia J."/>
        </authorList>
    </citation>
    <scope>NUCLEOTIDE SEQUENCE</scope>
</reference>
<evidence type="ECO:0000256" key="12">
    <source>
        <dbReference type="PIRSR" id="PIRSR602401-1"/>
    </source>
</evidence>
<dbReference type="InterPro" id="IPR017972">
    <property type="entry name" value="Cyt_P450_CS"/>
</dbReference>
<proteinExistence type="inferred from homology"/>
<organism evidence="14 15">
    <name type="scientific">Linum tenue</name>
    <dbReference type="NCBI Taxonomy" id="586396"/>
    <lineage>
        <taxon>Eukaryota</taxon>
        <taxon>Viridiplantae</taxon>
        <taxon>Streptophyta</taxon>
        <taxon>Embryophyta</taxon>
        <taxon>Tracheophyta</taxon>
        <taxon>Spermatophyta</taxon>
        <taxon>Magnoliopsida</taxon>
        <taxon>eudicotyledons</taxon>
        <taxon>Gunneridae</taxon>
        <taxon>Pentapetalae</taxon>
        <taxon>rosids</taxon>
        <taxon>fabids</taxon>
        <taxon>Malpighiales</taxon>
        <taxon>Linaceae</taxon>
        <taxon>Linum</taxon>
    </lineage>
</organism>
<dbReference type="SUPFAM" id="SSF48264">
    <property type="entry name" value="Cytochrome P450"/>
    <property type="match status" value="1"/>
</dbReference>
<dbReference type="Gene3D" id="1.10.630.10">
    <property type="entry name" value="Cytochrome P450"/>
    <property type="match status" value="1"/>
</dbReference>
<keyword evidence="11" id="KW-0472">Membrane</keyword>
<dbReference type="Pfam" id="PF00067">
    <property type="entry name" value="p450"/>
    <property type="match status" value="1"/>
</dbReference>
<keyword evidence="9 12" id="KW-0408">Iron</keyword>
<dbReference type="GO" id="GO:0005506">
    <property type="term" value="F:iron ion binding"/>
    <property type="evidence" value="ECO:0007669"/>
    <property type="project" value="InterPro"/>
</dbReference>
<dbReference type="InterPro" id="IPR052306">
    <property type="entry name" value="CYP450_71D"/>
</dbReference>
<evidence type="ECO:0000256" key="10">
    <source>
        <dbReference type="ARBA" id="ARBA00023033"/>
    </source>
</evidence>
<dbReference type="InterPro" id="IPR002401">
    <property type="entry name" value="Cyt_P450_E_grp-I"/>
</dbReference>
<dbReference type="Proteomes" id="UP001154282">
    <property type="component" value="Unassembled WGS sequence"/>
</dbReference>
<comment type="similarity">
    <text evidence="3 13">Belongs to the cytochrome P450 family.</text>
</comment>
<dbReference type="GO" id="GO:0020037">
    <property type="term" value="F:heme binding"/>
    <property type="evidence" value="ECO:0007669"/>
    <property type="project" value="InterPro"/>
</dbReference>
<evidence type="ECO:0000256" key="2">
    <source>
        <dbReference type="ARBA" id="ARBA00004167"/>
    </source>
</evidence>
<dbReference type="GO" id="GO:0004497">
    <property type="term" value="F:monooxygenase activity"/>
    <property type="evidence" value="ECO:0007669"/>
    <property type="project" value="UniProtKB-KW"/>
</dbReference>
<keyword evidence="6 12" id="KW-0479">Metal-binding</keyword>
<keyword evidence="8 13" id="KW-0560">Oxidoreductase</keyword>
<dbReference type="EMBL" id="CAMGYJ010000006">
    <property type="protein sequence ID" value="CAI0434584.1"/>
    <property type="molecule type" value="Genomic_DNA"/>
</dbReference>
<evidence type="ECO:0000313" key="15">
    <source>
        <dbReference type="Proteomes" id="UP001154282"/>
    </source>
</evidence>
<dbReference type="GO" id="GO:0016705">
    <property type="term" value="F:oxidoreductase activity, acting on paired donors, with incorporation or reduction of molecular oxygen"/>
    <property type="evidence" value="ECO:0007669"/>
    <property type="project" value="InterPro"/>
</dbReference>
<dbReference type="PROSITE" id="PS00086">
    <property type="entry name" value="CYTOCHROME_P450"/>
    <property type="match status" value="1"/>
</dbReference>
<dbReference type="InterPro" id="IPR001128">
    <property type="entry name" value="Cyt_P450"/>
</dbReference>
<gene>
    <name evidence="14" type="ORF">LITE_LOCUS24316</name>
</gene>
<dbReference type="PANTHER" id="PTHR47953:SF19">
    <property type="entry name" value="OS06G0641600 PROTEIN"/>
    <property type="match status" value="1"/>
</dbReference>
<evidence type="ECO:0000256" key="4">
    <source>
        <dbReference type="ARBA" id="ARBA00022617"/>
    </source>
</evidence>
<keyword evidence="7" id="KW-1133">Transmembrane helix</keyword>
<dbReference type="AlphaFoldDB" id="A0AAV0LLE0"/>
<keyword evidence="4 12" id="KW-0349">Heme</keyword>
<keyword evidence="15" id="KW-1185">Reference proteome</keyword>
<keyword evidence="10 13" id="KW-0503">Monooxygenase</keyword>
<dbReference type="InterPro" id="IPR036396">
    <property type="entry name" value="Cyt_P450_sf"/>
</dbReference>
<comment type="caution">
    <text evidence="14">The sequence shown here is derived from an EMBL/GenBank/DDBJ whole genome shotgun (WGS) entry which is preliminary data.</text>
</comment>
<evidence type="ECO:0008006" key="16">
    <source>
        <dbReference type="Google" id="ProtNLM"/>
    </source>
</evidence>
<protein>
    <recommendedName>
        <fullName evidence="16">Cytochrome P450</fullName>
    </recommendedName>
</protein>
<evidence type="ECO:0000256" key="13">
    <source>
        <dbReference type="RuleBase" id="RU000461"/>
    </source>
</evidence>
<sequence>MNYFDMVTSESLQLHSPGLLLLPRENRDQKLELSSYEVPTNKRVIVNAWAINRDPRYWVEPEKLYPERFLDCSTDYNGNFFQFIPFGAGRRICPGISFVLTIVKLTLANLLYHFQCELPSKGIDMNERFKTSRTRETTPHLDLIPVLYDVAP</sequence>
<evidence type="ECO:0000256" key="9">
    <source>
        <dbReference type="ARBA" id="ARBA00023004"/>
    </source>
</evidence>